<feature type="compositionally biased region" description="Pro residues" evidence="1">
    <location>
        <begin position="65"/>
        <end position="78"/>
    </location>
</feature>
<dbReference type="KEGG" id="ddz:DSYM_02820"/>
<gene>
    <name evidence="4" type="ORF">DSYM_02820</name>
</gene>
<dbReference type="AlphaFoldDB" id="A0A809QVX8"/>
<dbReference type="Pfam" id="PF13719">
    <property type="entry name" value="Zn_ribbon_5"/>
    <property type="match status" value="1"/>
</dbReference>
<keyword evidence="2" id="KW-1133">Transmembrane helix</keyword>
<evidence type="ECO:0000313" key="5">
    <source>
        <dbReference type="Proteomes" id="UP000662914"/>
    </source>
</evidence>
<reference evidence="4" key="1">
    <citation type="journal article" name="DNA Res.">
        <title>The physiological potential of anammox bacteria as revealed by their core genome structure.</title>
        <authorList>
            <person name="Okubo T."/>
            <person name="Toyoda A."/>
            <person name="Fukuhara K."/>
            <person name="Uchiyama I."/>
            <person name="Harigaya Y."/>
            <person name="Kuroiwa M."/>
            <person name="Suzuki T."/>
            <person name="Murakami Y."/>
            <person name="Suwa Y."/>
            <person name="Takami H."/>
        </authorList>
    </citation>
    <scope>NUCLEOTIDE SEQUENCE</scope>
    <source>
        <strain evidence="4">317325-3</strain>
    </source>
</reference>
<dbReference type="NCBIfam" id="TIGR02098">
    <property type="entry name" value="MJ0042_CXXC"/>
    <property type="match status" value="1"/>
</dbReference>
<evidence type="ECO:0000313" key="4">
    <source>
        <dbReference type="EMBL" id="BBO19583.1"/>
    </source>
</evidence>
<evidence type="ECO:0000256" key="1">
    <source>
        <dbReference type="SAM" id="MobiDB-lite"/>
    </source>
</evidence>
<feature type="region of interest" description="Disordered" evidence="1">
    <location>
        <begin position="42"/>
        <end position="90"/>
    </location>
</feature>
<sequence length="269" mass="28476">MLTRCPTCSTAFRVTPEQLKARAGKVRCGHCNAVFNALETLEDTPPAAQAGTATSPAETGVAEPPAEPPHAEAPPDASPPAVQAEAEKSAEGESIDILLEEIDEAPPRAARGRLIAWSAAALLALGVLVVQAAHVFRAELAVSQPELRPLLEDLCGLLECDIPLPRKAEFVSIEASDLHPDAQKKNLLVLTATLKNRAPFAQGYPFLEVTLTDTGDQAMLRKVLAPAEYLPEGTDAQAGFAGNAELAIHLWLDAGGLGASGYRLYLFYP</sequence>
<protein>
    <recommendedName>
        <fullName evidence="3">Zinc finger/thioredoxin putative domain-containing protein</fullName>
    </recommendedName>
</protein>
<organism evidence="4 5">
    <name type="scientific">Candidatus Desulfobacillus denitrificans</name>
    <dbReference type="NCBI Taxonomy" id="2608985"/>
    <lineage>
        <taxon>Bacteria</taxon>
        <taxon>Pseudomonadati</taxon>
        <taxon>Pseudomonadota</taxon>
        <taxon>Betaproteobacteria</taxon>
        <taxon>Candidatus Desulfobacillus</taxon>
    </lineage>
</organism>
<evidence type="ECO:0000259" key="3">
    <source>
        <dbReference type="Pfam" id="PF13719"/>
    </source>
</evidence>
<keyword evidence="2" id="KW-0812">Transmembrane</keyword>
<feature type="transmembrane region" description="Helical" evidence="2">
    <location>
        <begin position="114"/>
        <end position="136"/>
    </location>
</feature>
<dbReference type="EMBL" id="AP021857">
    <property type="protein sequence ID" value="BBO19583.1"/>
    <property type="molecule type" value="Genomic_DNA"/>
</dbReference>
<dbReference type="InterPro" id="IPR021834">
    <property type="entry name" value="DUF3426"/>
</dbReference>
<keyword evidence="2" id="KW-0472">Membrane</keyword>
<feature type="domain" description="Zinc finger/thioredoxin putative" evidence="3">
    <location>
        <begin position="1"/>
        <end position="37"/>
    </location>
</feature>
<dbReference type="Pfam" id="PF11906">
    <property type="entry name" value="DUF3426"/>
    <property type="match status" value="1"/>
</dbReference>
<evidence type="ECO:0000256" key="2">
    <source>
        <dbReference type="SAM" id="Phobius"/>
    </source>
</evidence>
<name>A0A809QVX8_9PROT</name>
<proteinExistence type="predicted"/>
<accession>A0A809QVX8</accession>
<dbReference type="InterPro" id="IPR011723">
    <property type="entry name" value="Znf/thioredoxin_put"/>
</dbReference>
<dbReference type="Proteomes" id="UP000662914">
    <property type="component" value="Chromosome"/>
</dbReference>